<dbReference type="Gene3D" id="3.30.310.50">
    <property type="entry name" value="Alpha-D-phosphohexomutase, C-terminal domain"/>
    <property type="match status" value="1"/>
</dbReference>
<feature type="domain" description="Alpha-D-phosphohexomutase alpha/beta/alpha" evidence="8">
    <location>
        <begin position="6"/>
        <end position="135"/>
    </location>
</feature>
<evidence type="ECO:0000256" key="5">
    <source>
        <dbReference type="ARBA" id="ARBA00022842"/>
    </source>
</evidence>
<evidence type="ECO:0000259" key="8">
    <source>
        <dbReference type="Pfam" id="PF02878"/>
    </source>
</evidence>
<dbReference type="InterPro" id="IPR016055">
    <property type="entry name" value="A-D-PHexomutase_a/b/a-I/II/III"/>
</dbReference>
<evidence type="ECO:0000259" key="9">
    <source>
        <dbReference type="Pfam" id="PF02879"/>
    </source>
</evidence>
<dbReference type="PATRIC" id="fig|443610.3.peg.3427"/>
<proteinExistence type="inferred from homology"/>
<dbReference type="PROSITE" id="PS00710">
    <property type="entry name" value="PGM_PMM"/>
    <property type="match status" value="1"/>
</dbReference>
<comment type="similarity">
    <text evidence="2 7">Belongs to the phosphohexose mutase family.</text>
</comment>
<gene>
    <name evidence="11" type="ORF">VE25_04695</name>
</gene>
<dbReference type="InterPro" id="IPR050060">
    <property type="entry name" value="Phosphoglucosamine_mutase"/>
</dbReference>
<dbReference type="GO" id="GO:0006048">
    <property type="term" value="P:UDP-N-acetylglucosamine biosynthetic process"/>
    <property type="evidence" value="ECO:0007669"/>
    <property type="project" value="TreeGrafter"/>
</dbReference>
<dbReference type="PANTHER" id="PTHR42946">
    <property type="entry name" value="PHOSPHOHEXOSE MUTASE"/>
    <property type="match status" value="1"/>
</dbReference>
<dbReference type="Pfam" id="PF02878">
    <property type="entry name" value="PGM_PMM_I"/>
    <property type="match status" value="1"/>
</dbReference>
<keyword evidence="4 7" id="KW-0479">Metal-binding</keyword>
<evidence type="ECO:0000256" key="6">
    <source>
        <dbReference type="ARBA" id="ARBA00023235"/>
    </source>
</evidence>
<dbReference type="STRING" id="443610.VE25_04695"/>
<protein>
    <submittedName>
        <fullName evidence="11">Phosphomannomutase</fullName>
    </submittedName>
</protein>
<accession>A0A0F5FVT4</accession>
<dbReference type="PANTHER" id="PTHR42946:SF1">
    <property type="entry name" value="PHOSPHOGLUCOMUTASE (ALPHA-D-GLUCOSE-1,6-BISPHOSPHATE-DEPENDENT)"/>
    <property type="match status" value="1"/>
</dbReference>
<dbReference type="GO" id="GO:0009252">
    <property type="term" value="P:peptidoglycan biosynthetic process"/>
    <property type="evidence" value="ECO:0007669"/>
    <property type="project" value="TreeGrafter"/>
</dbReference>
<dbReference type="RefSeq" id="WP_046107438.1">
    <property type="nucleotide sequence ID" value="NZ_JZEX01000055.1"/>
</dbReference>
<feature type="domain" description="Alpha-D-phosphohexomutase alpha/beta/alpha" evidence="9">
    <location>
        <begin position="155"/>
        <end position="252"/>
    </location>
</feature>
<dbReference type="Pfam" id="PF02880">
    <property type="entry name" value="PGM_PMM_III"/>
    <property type="match status" value="1"/>
</dbReference>
<dbReference type="Proteomes" id="UP000033632">
    <property type="component" value="Unassembled WGS sequence"/>
</dbReference>
<dbReference type="GO" id="GO:0000287">
    <property type="term" value="F:magnesium ion binding"/>
    <property type="evidence" value="ECO:0007669"/>
    <property type="project" value="InterPro"/>
</dbReference>
<dbReference type="GO" id="GO:0008966">
    <property type="term" value="F:phosphoglucosamine mutase activity"/>
    <property type="evidence" value="ECO:0007669"/>
    <property type="project" value="TreeGrafter"/>
</dbReference>
<sequence length="473" mass="49005">MTAGSLKFGTSGLRGLVTDLQGEAARRYTAAFLAHLAETGATGSGRVYIGRDMRPSSPAIVADCAAAIAAAGLEPVDCGVLPTPALALHAMAGKGAAIMVTGSHIPADRNGLKFYLPTGEIGKADEAGITAALAGAKATEGEGRAQDESQAAAQRYFERYAGLLPAEALAGWRVGVFEHSTVARAVLADVLAAFGAEVVPLGRVEGFVAVDTEAFNDAVFAPLAGWVRERGLDAIVSADGDGDRPLVMDGQGQFVRGDVLGLLTARFLGADAVVTPVTSNSAIERTGYFDEVRRTRVGSPFVIAGMEEALAAGARRVVGFEANGGTLLGSDVAVEGASLPALPTRDAVLPILAVLALSSAEGVSVADLVAALPVRPALSDRLEHVAQERTAMLLRRLREEPGFADGFFAEQGRIERVSEIDGLQFILASGDMVHYRPSGNAPEMRCYVEGTTPGRAAELLAWGLKVAEAAVRS</sequence>
<dbReference type="InterPro" id="IPR005845">
    <property type="entry name" value="A-D-PHexomutase_a/b/a-II"/>
</dbReference>
<dbReference type="GO" id="GO:0005975">
    <property type="term" value="P:carbohydrate metabolic process"/>
    <property type="evidence" value="ECO:0007669"/>
    <property type="project" value="InterPro"/>
</dbReference>
<evidence type="ECO:0000256" key="7">
    <source>
        <dbReference type="RuleBase" id="RU004326"/>
    </source>
</evidence>
<dbReference type="InterPro" id="IPR005844">
    <property type="entry name" value="A-D-PHexomutase_a/b/a-I"/>
</dbReference>
<keyword evidence="6" id="KW-0413">Isomerase</keyword>
<keyword evidence="12" id="KW-1185">Reference proteome</keyword>
<evidence type="ECO:0000256" key="3">
    <source>
        <dbReference type="ARBA" id="ARBA00022553"/>
    </source>
</evidence>
<dbReference type="InterPro" id="IPR016066">
    <property type="entry name" value="A-D-PHexomutase_CS"/>
</dbReference>
<dbReference type="Pfam" id="PF02879">
    <property type="entry name" value="PGM_PMM_II"/>
    <property type="match status" value="1"/>
</dbReference>
<evidence type="ECO:0000256" key="4">
    <source>
        <dbReference type="ARBA" id="ARBA00022723"/>
    </source>
</evidence>
<keyword evidence="3" id="KW-0597">Phosphoprotein</keyword>
<reference evidence="11 12" key="1">
    <citation type="submission" date="2015-03" db="EMBL/GenBank/DDBJ databases">
        <authorList>
            <person name="Hassan Y.I."/>
            <person name="Lepp D."/>
            <person name="Li X.-Z."/>
            <person name="Zhou T."/>
        </authorList>
    </citation>
    <scope>NUCLEOTIDE SEQUENCE [LARGE SCALE GENOMIC DNA]</scope>
    <source>
        <strain evidence="11 12">BD-c194</strain>
    </source>
</reference>
<dbReference type="SUPFAM" id="SSF55957">
    <property type="entry name" value="Phosphoglucomutase, C-terminal domain"/>
    <property type="match status" value="1"/>
</dbReference>
<evidence type="ECO:0000313" key="12">
    <source>
        <dbReference type="Proteomes" id="UP000033632"/>
    </source>
</evidence>
<comment type="cofactor">
    <cofactor evidence="1">
        <name>Mg(2+)</name>
        <dbReference type="ChEBI" id="CHEBI:18420"/>
    </cofactor>
</comment>
<keyword evidence="5 7" id="KW-0460">Magnesium</keyword>
<dbReference type="GO" id="GO:0004615">
    <property type="term" value="F:phosphomannomutase activity"/>
    <property type="evidence" value="ECO:0007669"/>
    <property type="project" value="TreeGrafter"/>
</dbReference>
<dbReference type="InterPro" id="IPR036900">
    <property type="entry name" value="A-D-PHexomutase_C_sf"/>
</dbReference>
<dbReference type="SUPFAM" id="SSF53738">
    <property type="entry name" value="Phosphoglucomutase, first 3 domains"/>
    <property type="match status" value="3"/>
</dbReference>
<dbReference type="AlphaFoldDB" id="A0A0F5FVT4"/>
<evidence type="ECO:0000256" key="2">
    <source>
        <dbReference type="ARBA" id="ARBA00010231"/>
    </source>
</evidence>
<dbReference type="GO" id="GO:0005829">
    <property type="term" value="C:cytosol"/>
    <property type="evidence" value="ECO:0007669"/>
    <property type="project" value="TreeGrafter"/>
</dbReference>
<name>A0A0F5FVT4_9HYPH</name>
<dbReference type="InterPro" id="IPR005846">
    <property type="entry name" value="A-D-PHexomutase_a/b/a-III"/>
</dbReference>
<comment type="caution">
    <text evidence="11">The sequence shown here is derived from an EMBL/GenBank/DDBJ whole genome shotgun (WGS) entry which is preliminary data.</text>
</comment>
<organism evidence="11 12">
    <name type="scientific">Devosia geojensis</name>
    <dbReference type="NCBI Taxonomy" id="443610"/>
    <lineage>
        <taxon>Bacteria</taxon>
        <taxon>Pseudomonadati</taxon>
        <taxon>Pseudomonadota</taxon>
        <taxon>Alphaproteobacteria</taxon>
        <taxon>Hyphomicrobiales</taxon>
        <taxon>Devosiaceae</taxon>
        <taxon>Devosia</taxon>
    </lineage>
</organism>
<feature type="domain" description="Alpha-D-phosphohexomutase alpha/beta/alpha" evidence="10">
    <location>
        <begin position="260"/>
        <end position="372"/>
    </location>
</feature>
<evidence type="ECO:0000313" key="11">
    <source>
        <dbReference type="EMBL" id="KKB12943.1"/>
    </source>
</evidence>
<evidence type="ECO:0000259" key="10">
    <source>
        <dbReference type="Pfam" id="PF02880"/>
    </source>
</evidence>
<evidence type="ECO:0000256" key="1">
    <source>
        <dbReference type="ARBA" id="ARBA00001946"/>
    </source>
</evidence>
<dbReference type="EMBL" id="JZEX01000055">
    <property type="protein sequence ID" value="KKB12943.1"/>
    <property type="molecule type" value="Genomic_DNA"/>
</dbReference>
<dbReference type="Gene3D" id="3.40.120.10">
    <property type="entry name" value="Alpha-D-Glucose-1,6-Bisphosphate, subunit A, domain 3"/>
    <property type="match status" value="3"/>
</dbReference>
<dbReference type="OrthoDB" id="9803322at2"/>
<dbReference type="CDD" id="cd03088">
    <property type="entry name" value="ManB"/>
    <property type="match status" value="1"/>
</dbReference>